<dbReference type="Pfam" id="PF14226">
    <property type="entry name" value="DIOX_N"/>
    <property type="match status" value="2"/>
</dbReference>
<keyword evidence="3" id="KW-0847">Vitamin C</keyword>
<evidence type="ECO:0000256" key="4">
    <source>
        <dbReference type="ARBA" id="ARBA00023004"/>
    </source>
</evidence>
<evidence type="ECO:0000256" key="1">
    <source>
        <dbReference type="ARBA" id="ARBA00008056"/>
    </source>
</evidence>
<dbReference type="InterPro" id="IPR029063">
    <property type="entry name" value="SAM-dependent_MTases_sf"/>
</dbReference>
<dbReference type="InterPro" id="IPR044861">
    <property type="entry name" value="IPNS-like_FE2OG_OXY"/>
</dbReference>
<dbReference type="PROSITE" id="PS51471">
    <property type="entry name" value="FE2OG_OXY"/>
    <property type="match status" value="1"/>
</dbReference>
<evidence type="ECO:0000256" key="3">
    <source>
        <dbReference type="ARBA" id="ARBA00022896"/>
    </source>
</evidence>
<evidence type="ECO:0000256" key="2">
    <source>
        <dbReference type="ARBA" id="ARBA00022723"/>
    </source>
</evidence>
<comment type="similarity">
    <text evidence="1">Belongs to the iron/ascorbate-dependent oxidoreductase family.</text>
</comment>
<dbReference type="InterPro" id="IPR026992">
    <property type="entry name" value="DIOX_N"/>
</dbReference>
<keyword evidence="8" id="KW-1185">Reference proteome</keyword>
<dbReference type="Gene3D" id="3.40.50.150">
    <property type="entry name" value="Vaccinia Virus protein VP39"/>
    <property type="match status" value="1"/>
</dbReference>
<feature type="region of interest" description="Disordered" evidence="5">
    <location>
        <begin position="582"/>
        <end position="610"/>
    </location>
</feature>
<evidence type="ECO:0000259" key="6">
    <source>
        <dbReference type="PROSITE" id="PS51471"/>
    </source>
</evidence>
<comment type="caution">
    <text evidence="7">The sequence shown here is derived from an EMBL/GenBank/DDBJ whole genome shotgun (WGS) entry which is preliminary data.</text>
</comment>
<evidence type="ECO:0000256" key="5">
    <source>
        <dbReference type="SAM" id="MobiDB-lite"/>
    </source>
</evidence>
<dbReference type="InterPro" id="IPR005123">
    <property type="entry name" value="Oxoglu/Fe-dep_dioxygenase_dom"/>
</dbReference>
<dbReference type="GO" id="GO:0008757">
    <property type="term" value="F:S-adenosylmethionine-dependent methyltransferase activity"/>
    <property type="evidence" value="ECO:0007669"/>
    <property type="project" value="InterPro"/>
</dbReference>
<dbReference type="Pfam" id="PF03171">
    <property type="entry name" value="2OG-FeII_Oxy"/>
    <property type="match status" value="2"/>
</dbReference>
<dbReference type="SUPFAM" id="SSF51197">
    <property type="entry name" value="Clavaminate synthase-like"/>
    <property type="match status" value="3"/>
</dbReference>
<keyword evidence="4" id="KW-0408">Iron</keyword>
<feature type="compositionally biased region" description="Basic and acidic residues" evidence="5">
    <location>
        <begin position="583"/>
        <end position="603"/>
    </location>
</feature>
<dbReference type="InterPro" id="IPR027443">
    <property type="entry name" value="IPNS-like_sf"/>
</dbReference>
<organism evidence="7 8">
    <name type="scientific">Cannabis sativa</name>
    <name type="common">Hemp</name>
    <name type="synonym">Marijuana</name>
    <dbReference type="NCBI Taxonomy" id="3483"/>
    <lineage>
        <taxon>Eukaryota</taxon>
        <taxon>Viridiplantae</taxon>
        <taxon>Streptophyta</taxon>
        <taxon>Embryophyta</taxon>
        <taxon>Tracheophyta</taxon>
        <taxon>Spermatophyta</taxon>
        <taxon>Magnoliopsida</taxon>
        <taxon>eudicotyledons</taxon>
        <taxon>Gunneridae</taxon>
        <taxon>Pentapetalae</taxon>
        <taxon>rosids</taxon>
        <taxon>fabids</taxon>
        <taxon>Rosales</taxon>
        <taxon>Cannabaceae</taxon>
        <taxon>Cannabis</taxon>
    </lineage>
</organism>
<dbReference type="SUPFAM" id="SSF53335">
    <property type="entry name" value="S-adenosyl-L-methionine-dependent methyltransferases"/>
    <property type="match status" value="1"/>
</dbReference>
<dbReference type="AlphaFoldDB" id="A0A7J6FGX5"/>
<dbReference type="Pfam" id="PF08241">
    <property type="entry name" value="Methyltransf_11"/>
    <property type="match status" value="1"/>
</dbReference>
<dbReference type="GO" id="GO:0031418">
    <property type="term" value="F:L-ascorbic acid binding"/>
    <property type="evidence" value="ECO:0007669"/>
    <property type="project" value="UniProtKB-KW"/>
</dbReference>
<dbReference type="InterPro" id="IPR013216">
    <property type="entry name" value="Methyltransf_11"/>
</dbReference>
<accession>A0A7J6FGX5</accession>
<evidence type="ECO:0000313" key="8">
    <source>
        <dbReference type="Proteomes" id="UP000583929"/>
    </source>
</evidence>
<keyword evidence="2" id="KW-0479">Metal-binding</keyword>
<dbReference type="Proteomes" id="UP000583929">
    <property type="component" value="Unassembled WGS sequence"/>
</dbReference>
<gene>
    <name evidence="7" type="ORF">G4B88_016117</name>
</gene>
<name>A0A7J6FGX5_CANSA</name>
<dbReference type="GO" id="GO:0046872">
    <property type="term" value="F:metal ion binding"/>
    <property type="evidence" value="ECO:0007669"/>
    <property type="project" value="UniProtKB-KW"/>
</dbReference>
<dbReference type="InterPro" id="IPR050295">
    <property type="entry name" value="Plant_2OG-oxidoreductases"/>
</dbReference>
<dbReference type="EMBL" id="JAATIQ010000210">
    <property type="protein sequence ID" value="KAF4369956.1"/>
    <property type="molecule type" value="Genomic_DNA"/>
</dbReference>
<protein>
    <recommendedName>
        <fullName evidence="6">Fe2OG dioxygenase domain-containing protein</fullName>
    </recommendedName>
</protein>
<evidence type="ECO:0000313" key="7">
    <source>
        <dbReference type="EMBL" id="KAF4369956.1"/>
    </source>
</evidence>
<dbReference type="Gene3D" id="2.60.120.330">
    <property type="entry name" value="B-lactam Antibiotic, Isopenicillin N Synthase, Chain"/>
    <property type="match status" value="4"/>
</dbReference>
<feature type="domain" description="Fe2OG dioxygenase" evidence="6">
    <location>
        <begin position="812"/>
        <end position="913"/>
    </location>
</feature>
<dbReference type="PANTHER" id="PTHR47991">
    <property type="entry name" value="OXOGLUTARATE/IRON-DEPENDENT DIOXYGENASE"/>
    <property type="match status" value="1"/>
</dbReference>
<proteinExistence type="inferred from homology"/>
<sequence length="958" mass="109275">MEDPNLLASKYEFAVKPSDEEVVDLDNIEYSIPTIDFSLLTSDNLDQRSKILDDLRKACEDWGFFTLINHGISDSVMKKMMEVSESFFNMGEEEKKEFEGNGDILDPICYGTNINCNIGGKQVLFWRNFIRFIAHPQFESPYKPIGFRLQKSMGKEQEKCGVLMRGISETLGLEENCIEKATNLDMGLQYLLMNDYPSCPNPDQVIGLPPHTDPALMNILIQNDVGGLQILHNGKWVNWKAMPYSIIVDIDSNLLASKYAFVVKPSDEEVVDSHHSEYSIPTIDISLLTSDNLDQRSKILFDLRKACEDWGFFMLINHGISDDLMKKMMEGCDNFFNMVEEDKKEFEGSLDTYVLDPICYGTNFDKGDNQINQLHYWRNYIRFIVHPQFHSPHKPIGFRARASKNFYLPVDNICLPITKFGKVYYLGFSAQSELIMDKETSSLGVKQTPEIEKKFVHRVYDAIAPHFSSTRYAKWPKVAAFLSSLALDLLSWMLDVVMGNRGSEVLVADAVNLPYRTGFGDAAISIAVLHHLSTESRRKKAIEELVRVVKKGGLVLITVWAAEQEDRSLLAKWTPLNQNIPETEERNLGKVKDSKETTSRSEDDSVASDDASNINNQEYFIPWHLPYHRAEVGGASACAVENGFAKKDDKKGAVVYNRYYHVFSEGELERLVVGMENAVVVDSFNLNMDAISSITSKYEFAVKPNPDEEVVDSNDSEYSIPTIDISLLTSDNLDQRSKILYELHKAFNQPWYFGYCDEEMVEAIEKFFNMSEEEKKEFEGCKDVLEPISCGTNFNCNTMGKQFLLWRETIRLIVHPQFHSPYKPLGFRPSYWSPHHTDPTIMNFLTQNDVVGLQIFRQGKWIHFKAIPNTIIVSLGDQMQILTNELYKSVKHRAVVNNKSTRISIVSAYGPRLESKVVPIPELLEAKGQNSAYGHQFHTRITWHFYEAPMPPSNPLST</sequence>
<reference evidence="7 8" key="1">
    <citation type="journal article" date="2020" name="bioRxiv">
        <title>Sequence and annotation of 42 cannabis genomes reveals extensive copy number variation in cannabinoid synthesis and pathogen resistance genes.</title>
        <authorList>
            <person name="Mckernan K.J."/>
            <person name="Helbert Y."/>
            <person name="Kane L.T."/>
            <person name="Ebling H."/>
            <person name="Zhang L."/>
            <person name="Liu B."/>
            <person name="Eaton Z."/>
            <person name="Mclaughlin S."/>
            <person name="Kingan S."/>
            <person name="Baybayan P."/>
            <person name="Concepcion G."/>
            <person name="Jordan M."/>
            <person name="Riva A."/>
            <person name="Barbazuk W."/>
            <person name="Harkins T."/>
        </authorList>
    </citation>
    <scope>NUCLEOTIDE SEQUENCE [LARGE SCALE GENOMIC DNA]</scope>
    <source>
        <strain evidence="8">cv. Jamaican Lion 4</strain>
        <tissue evidence="7">Leaf</tissue>
    </source>
</reference>